<comment type="caution">
    <text evidence="2">The sequence shown here is derived from an EMBL/GenBank/DDBJ whole genome shotgun (WGS) entry which is preliminary data.</text>
</comment>
<accession>A0A0F9K1Y5</accession>
<dbReference type="AlphaFoldDB" id="A0A0F9K1Y5"/>
<organism evidence="2">
    <name type="scientific">marine sediment metagenome</name>
    <dbReference type="NCBI Taxonomy" id="412755"/>
    <lineage>
        <taxon>unclassified sequences</taxon>
        <taxon>metagenomes</taxon>
        <taxon>ecological metagenomes</taxon>
    </lineage>
</organism>
<proteinExistence type="predicted"/>
<evidence type="ECO:0000313" key="2">
    <source>
        <dbReference type="EMBL" id="KKM76079.1"/>
    </source>
</evidence>
<dbReference type="InterPro" id="IPR002716">
    <property type="entry name" value="PIN_dom"/>
</dbReference>
<feature type="domain" description="PIN" evidence="1">
    <location>
        <begin position="7"/>
        <end position="144"/>
    </location>
</feature>
<gene>
    <name evidence="2" type="ORF">LCGC14_1383750</name>
</gene>
<name>A0A0F9K1Y5_9ZZZZ</name>
<sequence length="434" mass="51488">MTTFVFLDTNVLIHCKTFTEIEWKELFKESQKKEDIVIVVPYMVNKELDNSKKYDKKARNIQNKLKELKDVEFKEDITLNITIFPIKWSSLKSEWIEKLDENESDCKIIAEILVFKDNHPDDVIYFVTGDNTPYFQANALGINTIFWLDDQYKAIFEPSKVKTAKINKLTDLKIYFKNRENKYELPIQNDISLDDFVVDEFPDFPDLMKEEKRVIEGIESKKSHEMDEVMTIKEAEEKGLTVGDLIKSLGRPHLEKLFSAPLLLNLKSREQFKEEVLKYYEEIKEYRKYVEIELYLTNMGNRPFNNVNIELYTLLEKDFDLKSKEELEKPEKPKIDRTLFPFSSYSSILPMQHKEYNVKYSSPQKIEKEKNDIWVFGYSIKKIQHNDTLGLYPITIKFPEEFKMKKIQFICSFKHDEEGVTKEQKLTLDVSNLI</sequence>
<dbReference type="Pfam" id="PF13638">
    <property type="entry name" value="PIN_4"/>
    <property type="match status" value="1"/>
</dbReference>
<reference evidence="2" key="1">
    <citation type="journal article" date="2015" name="Nature">
        <title>Complex archaea that bridge the gap between prokaryotes and eukaryotes.</title>
        <authorList>
            <person name="Spang A."/>
            <person name="Saw J.H."/>
            <person name="Jorgensen S.L."/>
            <person name="Zaremba-Niedzwiedzka K."/>
            <person name="Martijn J."/>
            <person name="Lind A.E."/>
            <person name="van Eijk R."/>
            <person name="Schleper C."/>
            <person name="Guy L."/>
            <person name="Ettema T.J."/>
        </authorList>
    </citation>
    <scope>NUCLEOTIDE SEQUENCE</scope>
</reference>
<protein>
    <recommendedName>
        <fullName evidence="1">PIN domain-containing protein</fullName>
    </recommendedName>
</protein>
<dbReference type="Gene3D" id="3.40.50.1010">
    <property type="entry name" value="5'-nuclease"/>
    <property type="match status" value="1"/>
</dbReference>
<dbReference type="EMBL" id="LAZR01008868">
    <property type="protein sequence ID" value="KKM76079.1"/>
    <property type="molecule type" value="Genomic_DNA"/>
</dbReference>
<evidence type="ECO:0000259" key="1">
    <source>
        <dbReference type="Pfam" id="PF13638"/>
    </source>
</evidence>